<feature type="region of interest" description="Disordered" evidence="1">
    <location>
        <begin position="332"/>
        <end position="356"/>
    </location>
</feature>
<protein>
    <submittedName>
        <fullName evidence="2">Uncharacterized protein</fullName>
    </submittedName>
</protein>
<name>A0AA36MMN1_9DINO</name>
<dbReference type="Proteomes" id="UP001178507">
    <property type="component" value="Unassembled WGS sequence"/>
</dbReference>
<dbReference type="AlphaFoldDB" id="A0AA36MMN1"/>
<evidence type="ECO:0000313" key="3">
    <source>
        <dbReference type="Proteomes" id="UP001178507"/>
    </source>
</evidence>
<accession>A0AA36MMN1</accession>
<evidence type="ECO:0000256" key="1">
    <source>
        <dbReference type="SAM" id="MobiDB-lite"/>
    </source>
</evidence>
<sequence>MAVSNAAAPARKRTCRSGILCVLALCFGKIMRLEATAVGGNDLRRRLDVSDEFENAKARVEEARGDSQGSTSQSSGREGKRRELRTPPVVEDIIAGALVGAVTGAVAGAGSGAALGGAGNSGFAGAAGGAASGGALGLTSGAVAGAAMATANPDVAAAGVGAAGVGAAAGVAAVLNRVEIVRPDQYGRWPSAVPPYMDQPSVVPRPTSPSQVPAKEEPVYVAPPAAPEVNASHSGEAVSSPDAGEAPARDSEQSGPGMQRMQPDSEATETGSAGQVQHKHWKRASLQKANNMLSAEIEANSGEVVAKALHDLGLLLFKLRQLQAASEAAIAQATEETLQRAKSFRKKAKEAEPEES</sequence>
<keyword evidence="3" id="KW-1185">Reference proteome</keyword>
<dbReference type="EMBL" id="CAUJNA010000179">
    <property type="protein sequence ID" value="CAJ1373183.1"/>
    <property type="molecule type" value="Genomic_DNA"/>
</dbReference>
<evidence type="ECO:0000313" key="2">
    <source>
        <dbReference type="EMBL" id="CAJ1373183.1"/>
    </source>
</evidence>
<feature type="region of interest" description="Disordered" evidence="1">
    <location>
        <begin position="58"/>
        <end position="86"/>
    </location>
</feature>
<comment type="caution">
    <text evidence="2">The sequence shown here is derived from an EMBL/GenBank/DDBJ whole genome shotgun (WGS) entry which is preliminary data.</text>
</comment>
<reference evidence="2" key="1">
    <citation type="submission" date="2023-08" db="EMBL/GenBank/DDBJ databases">
        <authorList>
            <person name="Chen Y."/>
            <person name="Shah S."/>
            <person name="Dougan E. K."/>
            <person name="Thang M."/>
            <person name="Chan C."/>
        </authorList>
    </citation>
    <scope>NUCLEOTIDE SEQUENCE</scope>
</reference>
<feature type="region of interest" description="Disordered" evidence="1">
    <location>
        <begin position="226"/>
        <end position="282"/>
    </location>
</feature>
<proteinExistence type="predicted"/>
<gene>
    <name evidence="2" type="ORF">EVOR1521_LOCUS3077</name>
</gene>
<organism evidence="2 3">
    <name type="scientific">Effrenium voratum</name>
    <dbReference type="NCBI Taxonomy" id="2562239"/>
    <lineage>
        <taxon>Eukaryota</taxon>
        <taxon>Sar</taxon>
        <taxon>Alveolata</taxon>
        <taxon>Dinophyceae</taxon>
        <taxon>Suessiales</taxon>
        <taxon>Symbiodiniaceae</taxon>
        <taxon>Effrenium</taxon>
    </lineage>
</organism>
<feature type="compositionally biased region" description="Low complexity" evidence="1">
    <location>
        <begin position="67"/>
        <end position="76"/>
    </location>
</feature>